<evidence type="ECO:0008006" key="3">
    <source>
        <dbReference type="Google" id="ProtNLM"/>
    </source>
</evidence>
<organism evidence="1 2">
    <name type="scientific">Neotoma lepida</name>
    <name type="common">Desert woodrat</name>
    <dbReference type="NCBI Taxonomy" id="56216"/>
    <lineage>
        <taxon>Eukaryota</taxon>
        <taxon>Metazoa</taxon>
        <taxon>Chordata</taxon>
        <taxon>Craniata</taxon>
        <taxon>Vertebrata</taxon>
        <taxon>Euteleostomi</taxon>
        <taxon>Mammalia</taxon>
        <taxon>Eutheria</taxon>
        <taxon>Euarchontoglires</taxon>
        <taxon>Glires</taxon>
        <taxon>Rodentia</taxon>
        <taxon>Myomorpha</taxon>
        <taxon>Muroidea</taxon>
        <taxon>Cricetidae</taxon>
        <taxon>Neotominae</taxon>
        <taxon>Neotoma</taxon>
    </lineage>
</organism>
<dbReference type="Gene3D" id="2.60.40.10">
    <property type="entry name" value="Immunoglobulins"/>
    <property type="match status" value="1"/>
</dbReference>
<dbReference type="SUPFAM" id="SSF48726">
    <property type="entry name" value="Immunoglobulin"/>
    <property type="match status" value="1"/>
</dbReference>
<evidence type="ECO:0000313" key="1">
    <source>
        <dbReference type="EMBL" id="OBS69876.1"/>
    </source>
</evidence>
<accession>A0A1A6GUM8</accession>
<dbReference type="EMBL" id="LZPO01066708">
    <property type="protein sequence ID" value="OBS69876.1"/>
    <property type="molecule type" value="Genomic_DNA"/>
</dbReference>
<reference evidence="1 2" key="1">
    <citation type="submission" date="2016-06" db="EMBL/GenBank/DDBJ databases">
        <title>The Draft Genome Sequence and Annotation of the Desert Woodrat Neotoma lepida.</title>
        <authorList>
            <person name="Campbell M."/>
            <person name="Oakeson K.F."/>
            <person name="Yandell M."/>
            <person name="Halpert J.R."/>
            <person name="Dearing D."/>
        </authorList>
    </citation>
    <scope>NUCLEOTIDE SEQUENCE [LARGE SCALE GENOMIC DNA]</scope>
    <source>
        <strain evidence="1">417</strain>
        <tissue evidence="1">Liver</tissue>
    </source>
</reference>
<protein>
    <recommendedName>
        <fullName evidence="3">Immunoglobulin V-set domain-containing protein</fullName>
    </recommendedName>
</protein>
<dbReference type="InterPro" id="IPR036179">
    <property type="entry name" value="Ig-like_dom_sf"/>
</dbReference>
<dbReference type="AlphaFoldDB" id="A0A1A6GUM8"/>
<dbReference type="InterPro" id="IPR013783">
    <property type="entry name" value="Ig-like_fold"/>
</dbReference>
<name>A0A1A6GUM8_NEOLE</name>
<evidence type="ECO:0000313" key="2">
    <source>
        <dbReference type="Proteomes" id="UP000092124"/>
    </source>
</evidence>
<dbReference type="OrthoDB" id="6370831at2759"/>
<sequence length="66" mass="7508">MTQTPLSHPVNLEKPVSFSCRSSRNLTHNRHIGSESGTDFTLKISRVKPGDLGVYYCKIHTYFRPT</sequence>
<dbReference type="Proteomes" id="UP000092124">
    <property type="component" value="Unassembled WGS sequence"/>
</dbReference>
<dbReference type="STRING" id="56216.A0A1A6GUM8"/>
<feature type="non-terminal residue" evidence="1">
    <location>
        <position position="66"/>
    </location>
</feature>
<gene>
    <name evidence="1" type="ORF">A6R68_01583</name>
</gene>
<proteinExistence type="predicted"/>
<keyword evidence="2" id="KW-1185">Reference proteome</keyword>
<comment type="caution">
    <text evidence="1">The sequence shown here is derived from an EMBL/GenBank/DDBJ whole genome shotgun (WGS) entry which is preliminary data.</text>
</comment>